<dbReference type="Proteomes" id="UP000309601">
    <property type="component" value="Unassembled WGS sequence"/>
</dbReference>
<evidence type="ECO:0000313" key="16">
    <source>
        <dbReference type="Proteomes" id="UP000310708"/>
    </source>
</evidence>
<evidence type="ECO:0000313" key="13">
    <source>
        <dbReference type="Proteomes" id="UP000307169"/>
    </source>
</evidence>
<dbReference type="GO" id="GO:0005525">
    <property type="term" value="F:GTP binding"/>
    <property type="evidence" value="ECO:0007669"/>
    <property type="project" value="InterPro"/>
</dbReference>
<dbReference type="PRINTS" id="PR00449">
    <property type="entry name" value="RASTRNSFRMNG"/>
</dbReference>
<dbReference type="PANTHER" id="PTHR47979">
    <property type="entry name" value="DRAB11-RELATED"/>
    <property type="match status" value="1"/>
</dbReference>
<evidence type="ECO:0000313" key="7">
    <source>
        <dbReference type="EMBL" id="TIC28428.1"/>
    </source>
</evidence>
<evidence type="ECO:0000313" key="5">
    <source>
        <dbReference type="EMBL" id="TIB75544.1"/>
    </source>
</evidence>
<dbReference type="EMBL" id="SPRO01000040">
    <property type="protein sequence ID" value="TIC28428.1"/>
    <property type="molecule type" value="Genomic_DNA"/>
</dbReference>
<evidence type="ECO:0000256" key="4">
    <source>
        <dbReference type="ARBA" id="ARBA00023136"/>
    </source>
</evidence>
<dbReference type="Proteomes" id="UP000310708">
    <property type="component" value="Unassembled WGS sequence"/>
</dbReference>
<dbReference type="SMART" id="SM00173">
    <property type="entry name" value="RAS"/>
    <property type="match status" value="1"/>
</dbReference>
<dbReference type="EMBL" id="SPRW01000015">
    <property type="protein sequence ID" value="TIC66655.1"/>
    <property type="molecule type" value="Genomic_DNA"/>
</dbReference>
<dbReference type="EMBL" id="SPRV01000019">
    <property type="protein sequence ID" value="TIC66796.1"/>
    <property type="molecule type" value="Genomic_DNA"/>
</dbReference>
<dbReference type="Proteomes" id="UP000305647">
    <property type="component" value="Unassembled WGS sequence"/>
</dbReference>
<dbReference type="EMBL" id="SPRH01000015">
    <property type="protein sequence ID" value="TIC01727.1"/>
    <property type="molecule type" value="Genomic_DNA"/>
</dbReference>
<keyword evidence="4" id="KW-0472">Membrane</keyword>
<dbReference type="Pfam" id="PF00071">
    <property type="entry name" value="Ras"/>
    <property type="match status" value="1"/>
</dbReference>
<evidence type="ECO:0000313" key="11">
    <source>
        <dbReference type="Proteomes" id="UP000305362"/>
    </source>
</evidence>
<dbReference type="InterPro" id="IPR005225">
    <property type="entry name" value="Small_GTP-bd"/>
</dbReference>
<dbReference type="Proteomes" id="UP000307169">
    <property type="component" value="Unassembled WGS sequence"/>
</dbReference>
<dbReference type="GO" id="GO:0012505">
    <property type="term" value="C:endomembrane system"/>
    <property type="evidence" value="ECO:0007669"/>
    <property type="project" value="UniProtKB-SubCell"/>
</dbReference>
<dbReference type="AlphaFoldDB" id="A0A4T0QH50"/>
<evidence type="ECO:0000313" key="8">
    <source>
        <dbReference type="EMBL" id="TIC62438.1"/>
    </source>
</evidence>
<dbReference type="GO" id="GO:0003924">
    <property type="term" value="F:GTPase activity"/>
    <property type="evidence" value="ECO:0007669"/>
    <property type="project" value="InterPro"/>
</dbReference>
<dbReference type="CDD" id="cd00154">
    <property type="entry name" value="Rab"/>
    <property type="match status" value="1"/>
</dbReference>
<dbReference type="Gene3D" id="3.40.50.300">
    <property type="entry name" value="P-loop containing nucleotide triphosphate hydrolases"/>
    <property type="match status" value="1"/>
</dbReference>
<dbReference type="InterPro" id="IPR027417">
    <property type="entry name" value="P-loop_NTPase"/>
</dbReference>
<dbReference type="EMBL" id="SPRX01000070">
    <property type="protein sequence ID" value="TIC62438.1"/>
    <property type="molecule type" value="Genomic_DNA"/>
</dbReference>
<dbReference type="OrthoDB" id="9989112at2759"/>
<reference evidence="11 12" key="1">
    <citation type="submission" date="2019-03" db="EMBL/GenBank/DDBJ databases">
        <title>Sequencing 25 genomes of Wallemia mellicola.</title>
        <authorList>
            <person name="Gostincar C."/>
        </authorList>
    </citation>
    <scope>NUCLEOTIDE SEQUENCE [LARGE SCALE GENOMIC DNA]</scope>
    <source>
        <strain evidence="6 13">EXF-1262</strain>
        <strain evidence="9 14">EXF-1274</strain>
        <strain evidence="10 11">EXF-1277</strain>
        <strain evidence="5 15">EXF-6152</strain>
        <strain evidence="8 16">EXF-757</strain>
        <strain evidence="7 12">EXF-8738</strain>
    </source>
</reference>
<dbReference type="SMART" id="SM00176">
    <property type="entry name" value="RAN"/>
    <property type="match status" value="1"/>
</dbReference>
<organism evidence="9 14">
    <name type="scientific">Wallemia mellicola</name>
    <dbReference type="NCBI Taxonomy" id="1708541"/>
    <lineage>
        <taxon>Eukaryota</taxon>
        <taxon>Fungi</taxon>
        <taxon>Dikarya</taxon>
        <taxon>Basidiomycota</taxon>
        <taxon>Wallemiomycotina</taxon>
        <taxon>Wallemiomycetes</taxon>
        <taxon>Wallemiales</taxon>
        <taxon>Wallemiaceae</taxon>
        <taxon>Wallemia</taxon>
    </lineage>
</organism>
<keyword evidence="3" id="KW-0547">Nucleotide-binding</keyword>
<dbReference type="PROSITE" id="PS51419">
    <property type="entry name" value="RAB"/>
    <property type="match status" value="1"/>
</dbReference>
<dbReference type="PROSITE" id="PS51421">
    <property type="entry name" value="RAS"/>
    <property type="match status" value="1"/>
</dbReference>
<evidence type="ECO:0000313" key="9">
    <source>
        <dbReference type="EMBL" id="TIC66655.1"/>
    </source>
</evidence>
<dbReference type="EMBL" id="SPRC01000061">
    <property type="protein sequence ID" value="TIB75544.1"/>
    <property type="molecule type" value="Genomic_DNA"/>
</dbReference>
<dbReference type="NCBIfam" id="TIGR00231">
    <property type="entry name" value="small_GTP"/>
    <property type="match status" value="1"/>
</dbReference>
<gene>
    <name evidence="8" type="ORF">E3Q01_03957</name>
    <name evidence="9" type="ORF">E3Q02_01787</name>
    <name evidence="10" type="ORF">E3Q03_02134</name>
    <name evidence="7" type="ORF">E3Q10_03216</name>
    <name evidence="6" type="ORF">E3Q17_01711</name>
    <name evidence="5" type="ORF">E3Q22_03948</name>
</gene>
<comment type="similarity">
    <text evidence="2">Belongs to the small GTPase superfamily. Rab family.</text>
</comment>
<evidence type="ECO:0000313" key="15">
    <source>
        <dbReference type="Proteomes" id="UP000310685"/>
    </source>
</evidence>
<dbReference type="FunFam" id="3.40.50.300:FF:000586">
    <property type="entry name" value="Rab family GTPase"/>
    <property type="match status" value="1"/>
</dbReference>
<evidence type="ECO:0000256" key="1">
    <source>
        <dbReference type="ARBA" id="ARBA00004308"/>
    </source>
</evidence>
<name>A0A4T0QH50_9BASI</name>
<protein>
    <submittedName>
        <fullName evidence="5 9">Intermediate compartment protein</fullName>
    </submittedName>
</protein>
<dbReference type="SUPFAM" id="SSF52540">
    <property type="entry name" value="P-loop containing nucleoside triphosphate hydrolases"/>
    <property type="match status" value="1"/>
</dbReference>
<dbReference type="Proteomes" id="UP000310685">
    <property type="component" value="Unassembled WGS sequence"/>
</dbReference>
<evidence type="ECO:0000256" key="3">
    <source>
        <dbReference type="ARBA" id="ARBA00022741"/>
    </source>
</evidence>
<dbReference type="Proteomes" id="UP000305362">
    <property type="component" value="Unassembled WGS sequence"/>
</dbReference>
<comment type="caution">
    <text evidence="9">The sequence shown here is derived from an EMBL/GenBank/DDBJ whole genome shotgun (WGS) entry which is preliminary data.</text>
</comment>
<dbReference type="SMART" id="SM00175">
    <property type="entry name" value="RAB"/>
    <property type="match status" value="1"/>
</dbReference>
<dbReference type="InterPro" id="IPR050209">
    <property type="entry name" value="Rab_GTPases_membrane_traffic"/>
</dbReference>
<dbReference type="OMA" id="ANGVMQY"/>
<evidence type="ECO:0000313" key="10">
    <source>
        <dbReference type="EMBL" id="TIC66796.1"/>
    </source>
</evidence>
<evidence type="ECO:0000313" key="12">
    <source>
        <dbReference type="Proteomes" id="UP000305647"/>
    </source>
</evidence>
<dbReference type="InterPro" id="IPR001806">
    <property type="entry name" value="Small_GTPase"/>
</dbReference>
<evidence type="ECO:0000313" key="6">
    <source>
        <dbReference type="EMBL" id="TIC01727.1"/>
    </source>
</evidence>
<evidence type="ECO:0000313" key="14">
    <source>
        <dbReference type="Proteomes" id="UP000309601"/>
    </source>
</evidence>
<sequence>MDEDIGWKYILKYCIIGDSGVGKSCILVRFTDNNFYNTTTATLGVEFGSRIITLNNKEKVKVQCWDTAGSERFKSITRSYFRGAAGCLLVYSLSSRDSFNNLESWLNDIRKYADDNLTVLLVANKADIPYSDREVSIEEGENWARERELDFIKVSAKTGDRVDEAFDRSARIILEKLNKGAFQPKANKTSEAVLKIENSKNISSCC</sequence>
<dbReference type="SMART" id="SM00174">
    <property type="entry name" value="RHO"/>
    <property type="match status" value="1"/>
</dbReference>
<comment type="subcellular location">
    <subcellularLocation>
        <location evidence="1">Endomembrane system</location>
    </subcellularLocation>
</comment>
<proteinExistence type="inferred from homology"/>
<accession>A0A4T0QH50</accession>
<evidence type="ECO:0000256" key="2">
    <source>
        <dbReference type="ARBA" id="ARBA00006270"/>
    </source>
</evidence>